<gene>
    <name evidence="15" type="ORF">APICC_08869</name>
</gene>
<feature type="disulfide bond" evidence="10">
    <location>
        <begin position="1105"/>
        <end position="1120"/>
    </location>
</feature>
<dbReference type="InterPro" id="IPR023415">
    <property type="entry name" value="LDLR_class-A_CS"/>
</dbReference>
<dbReference type="InterPro" id="IPR018114">
    <property type="entry name" value="TRYPSIN_HIS"/>
</dbReference>
<evidence type="ECO:0000256" key="4">
    <source>
        <dbReference type="ARBA" id="ARBA00022801"/>
    </source>
</evidence>
<dbReference type="InterPro" id="IPR002172">
    <property type="entry name" value="LDrepeatLR_classA_rpt"/>
</dbReference>
<evidence type="ECO:0000313" key="16">
    <source>
        <dbReference type="Proteomes" id="UP000242457"/>
    </source>
</evidence>
<dbReference type="EC" id="3.4.21.84" evidence="9"/>
<keyword evidence="1" id="KW-0768">Sushi</keyword>
<name>A0A2A3EUG9_APICC</name>
<dbReference type="PROSITE" id="PS01209">
    <property type="entry name" value="LDLRA_1"/>
    <property type="match status" value="1"/>
</dbReference>
<evidence type="ECO:0000256" key="5">
    <source>
        <dbReference type="ARBA" id="ARBA00022820"/>
    </source>
</evidence>
<proteinExistence type="predicted"/>
<evidence type="ECO:0000256" key="9">
    <source>
        <dbReference type="ARBA" id="ARBA00066707"/>
    </source>
</evidence>
<evidence type="ECO:0000256" key="8">
    <source>
        <dbReference type="ARBA" id="ARBA00052079"/>
    </source>
</evidence>
<sequence>MQDTVCKKHLEDAPILNDHCSVNLTSKPPDNSTEHGILKVGWKNNKYYRAIQTIQSLLIVLVLCFAAFLIYSSTSDRTFLALDEANQHLQTNNESTEPQETERNFRDRNRQFYNEEYNRLSPSELRTILLSTMDLDRRKRRHLDANLCKQNMEHCKIVMDSMMKIVNTVNNSMPHLLEFLKNFPTDKDAPKSKLVELVECLQCKNDSITFIDETGPDNLMNEARTIHENRDQIKSNVDTVCNLLDEPNSNLVDVSGREGAKKLAKWTFVDSSDSGDRKEDLDEMETTSPWTSGTMKYESKNAWTEAESAETTSMAEETIAIDDTKGIAINANVTAKPDDGNVTEITIEQLHPSVQPSIQGHGQGNETEREGLEGSSPQMKMRGPQSRIVTKENAASIPGMIPTAETMKSSQQLVLTPTISWIPYQICFFGMSNPTKQSGGAAQQTMYGASSPAEIGYPIWQHRQGYQNTNHAPNYVQVQAQSVQFFPGNYGQNGGQKIGPTGPAIPNFPIFPRQQSLPGGNANSKIPYYCTFIPTFQFPTVPGMNEYQRSSVNFKDKKEDDSDKEDENPGSCPFNMIRCNDEKRCIYRTQWCDGLVDCYDASDETTCSCRDRISQERICDGYFDCPQGEDELGCLGCPKTSFSCNDWQRRYSNDNCVPLYQRCDGVKNCANGKDEMECNILTPSFVEGENVFTIGYIEGYLHKNFKGQWYPVCTVVKSWIKDACISEIGHDISGYPEVNIHSMPPNAYQGPYIAEVNGRIKLVPSCMDTAVFVRCPRFPCGTSAFSHEDSLEPHVLEKEERDTFQIFDELVHKNRMNFDENGDKDDMVGSQLRVVGGRASQPKAWPFLVAIYKNGIFCCGGVILNEMWILTAAHCLEGYTGHYFEIQAGILRRHSFSPMSQIRRAGYTVMHPRYNGKDMKNDIGMIKLDDPLHFNRWIRQVCLPGKDILGPMWRNKPEPNSTCIAIGWGALREYGPDPDHLREVEVPILKNCKYEVDQNEAAICAGYPQGGRDACQGDSGGPLLCRNPYSESQWYVAGIISHGEGCARPNEPGAYTRVSYFLDWIQEEISNDQGIFPLRRTPLKKCPGFSCEGGLGKCLPVEARCNRVIDCLDGEDELNCHHYPIYRQLSNASFETVPSSTMESPDDPTKPDEISTSASPLFDDTSYKPSDRSEGRANNELGSEGTTWTTSKRFDDDPNATSTTSSTSYIENASSITSTRFPTIFTCSRLLQSVSIEKRCDRVVDCEDSTDELNCTCKDYLQNLRPTAICDGYADCDDLTDERDCGKDLR</sequence>
<dbReference type="InterPro" id="IPR036055">
    <property type="entry name" value="LDL_receptor-like_sf"/>
</dbReference>
<dbReference type="GO" id="GO:0006508">
    <property type="term" value="P:proteolysis"/>
    <property type="evidence" value="ECO:0007669"/>
    <property type="project" value="UniProtKB-KW"/>
</dbReference>
<dbReference type="FunFam" id="2.40.10.10:FF:000120">
    <property type="entry name" value="Putative serine protease"/>
    <property type="match status" value="1"/>
</dbReference>
<evidence type="ECO:0000256" key="3">
    <source>
        <dbReference type="ARBA" id="ARBA00022729"/>
    </source>
</evidence>
<dbReference type="SUPFAM" id="SSF57424">
    <property type="entry name" value="LDL receptor-like module"/>
    <property type="match status" value="4"/>
</dbReference>
<evidence type="ECO:0000256" key="7">
    <source>
        <dbReference type="ARBA" id="ARBA00023157"/>
    </source>
</evidence>
<dbReference type="PANTHER" id="PTHR24252:SF7">
    <property type="entry name" value="HYALIN"/>
    <property type="match status" value="1"/>
</dbReference>
<evidence type="ECO:0000256" key="10">
    <source>
        <dbReference type="PROSITE-ProRule" id="PRU00124"/>
    </source>
</evidence>
<dbReference type="SUPFAM" id="SSF50494">
    <property type="entry name" value="Trypsin-like serine proteases"/>
    <property type="match status" value="1"/>
</dbReference>
<keyword evidence="13" id="KW-0472">Membrane</keyword>
<evidence type="ECO:0000256" key="13">
    <source>
        <dbReference type="SAM" id="Phobius"/>
    </source>
</evidence>
<dbReference type="GO" id="GO:0004252">
    <property type="term" value="F:serine-type endopeptidase activity"/>
    <property type="evidence" value="ECO:0007669"/>
    <property type="project" value="InterPro"/>
</dbReference>
<feature type="region of interest" description="Disordered" evidence="12">
    <location>
        <begin position="354"/>
        <end position="387"/>
    </location>
</feature>
<dbReference type="GO" id="GO:0042381">
    <property type="term" value="P:hemolymph coagulation"/>
    <property type="evidence" value="ECO:0007669"/>
    <property type="project" value="UniProtKB-KW"/>
</dbReference>
<dbReference type="InterPro" id="IPR043504">
    <property type="entry name" value="Peptidase_S1_PA_chymotrypsin"/>
</dbReference>
<dbReference type="InterPro" id="IPR001254">
    <property type="entry name" value="Trypsin_dom"/>
</dbReference>
<feature type="disulfide bond" evidence="10">
    <location>
        <begin position="1270"/>
        <end position="1285"/>
    </location>
</feature>
<dbReference type="PROSITE" id="PS50240">
    <property type="entry name" value="TRYPSIN_DOM"/>
    <property type="match status" value="1"/>
</dbReference>
<feature type="domain" description="Peptidase S1" evidence="14">
    <location>
        <begin position="834"/>
        <end position="1070"/>
    </location>
</feature>
<organism evidence="15 16">
    <name type="scientific">Apis cerana cerana</name>
    <name type="common">Oriental honeybee</name>
    <dbReference type="NCBI Taxonomy" id="94128"/>
    <lineage>
        <taxon>Eukaryota</taxon>
        <taxon>Metazoa</taxon>
        <taxon>Ecdysozoa</taxon>
        <taxon>Arthropoda</taxon>
        <taxon>Hexapoda</taxon>
        <taxon>Insecta</taxon>
        <taxon>Pterygota</taxon>
        <taxon>Neoptera</taxon>
        <taxon>Endopterygota</taxon>
        <taxon>Hymenoptera</taxon>
        <taxon>Apocrita</taxon>
        <taxon>Aculeata</taxon>
        <taxon>Apoidea</taxon>
        <taxon>Anthophila</taxon>
        <taxon>Apidae</taxon>
        <taxon>Apis</taxon>
    </lineage>
</organism>
<dbReference type="SMART" id="SM00020">
    <property type="entry name" value="Tryp_SPc"/>
    <property type="match status" value="1"/>
</dbReference>
<dbReference type="PROSITE" id="PS50068">
    <property type="entry name" value="LDLRA_2"/>
    <property type="match status" value="4"/>
</dbReference>
<dbReference type="EMBL" id="KZ288186">
    <property type="protein sequence ID" value="PBC34779.1"/>
    <property type="molecule type" value="Genomic_DNA"/>
</dbReference>
<dbReference type="InterPro" id="IPR009003">
    <property type="entry name" value="Peptidase_S1_PA"/>
</dbReference>
<keyword evidence="4 11" id="KW-0378">Hydrolase</keyword>
<keyword evidence="3" id="KW-0732">Signal</keyword>
<keyword evidence="16" id="KW-1185">Reference proteome</keyword>
<comment type="catalytic activity">
    <reaction evidence="8">
        <text>Selective cleavage of 103-Arg-|-Ser-104 and 124-Ile-|-Ile-125 bonds in Limulus clotting factor B to form activated factor B. Cleavage of -Pro-Arg-|-Xaa- bonds in synthetic substrates.</text>
        <dbReference type="EC" id="3.4.21.84"/>
    </reaction>
</comment>
<dbReference type="SMART" id="SM00192">
    <property type="entry name" value="LDLa"/>
    <property type="match status" value="5"/>
</dbReference>
<dbReference type="Pfam" id="PF00057">
    <property type="entry name" value="Ldl_recept_a"/>
    <property type="match status" value="1"/>
</dbReference>
<protein>
    <recommendedName>
        <fullName evidence="9">limulus clotting factor C</fullName>
        <ecNumber evidence="9">3.4.21.84</ecNumber>
    </recommendedName>
</protein>
<feature type="compositionally biased region" description="Polar residues" evidence="12">
    <location>
        <begin position="1199"/>
        <end position="1209"/>
    </location>
</feature>
<dbReference type="Pfam" id="PF00089">
    <property type="entry name" value="Trypsin"/>
    <property type="match status" value="1"/>
</dbReference>
<feature type="transmembrane region" description="Helical" evidence="13">
    <location>
        <begin position="53"/>
        <end position="71"/>
    </location>
</feature>
<evidence type="ECO:0000256" key="1">
    <source>
        <dbReference type="ARBA" id="ARBA00022659"/>
    </source>
</evidence>
<dbReference type="Gene3D" id="2.40.10.10">
    <property type="entry name" value="Trypsin-like serine proteases"/>
    <property type="match status" value="1"/>
</dbReference>
<evidence type="ECO:0000256" key="11">
    <source>
        <dbReference type="RuleBase" id="RU363034"/>
    </source>
</evidence>
<dbReference type="Proteomes" id="UP000242457">
    <property type="component" value="Unassembled WGS sequence"/>
</dbReference>
<accession>A0A2A3EUG9</accession>
<feature type="disulfide bond" evidence="10">
    <location>
        <begin position="663"/>
        <end position="678"/>
    </location>
</feature>
<dbReference type="CDD" id="cd00112">
    <property type="entry name" value="LDLa"/>
    <property type="match status" value="4"/>
</dbReference>
<keyword evidence="13" id="KW-0812">Transmembrane</keyword>
<evidence type="ECO:0000259" key="14">
    <source>
        <dbReference type="PROSITE" id="PS50240"/>
    </source>
</evidence>
<dbReference type="PANTHER" id="PTHR24252">
    <property type="entry name" value="ACROSIN-RELATED"/>
    <property type="match status" value="1"/>
</dbReference>
<evidence type="ECO:0000256" key="2">
    <source>
        <dbReference type="ARBA" id="ARBA00022670"/>
    </source>
</evidence>
<dbReference type="STRING" id="94128.A0A2A3EUG9"/>
<dbReference type="PROSITE" id="PS00134">
    <property type="entry name" value="TRYPSIN_HIS"/>
    <property type="match status" value="1"/>
</dbReference>
<evidence type="ECO:0000313" key="15">
    <source>
        <dbReference type="EMBL" id="PBC34779.1"/>
    </source>
</evidence>
<dbReference type="PRINTS" id="PR00261">
    <property type="entry name" value="LDLRECEPTOR"/>
</dbReference>
<feature type="disulfide bond" evidence="10">
    <location>
        <begin position="1086"/>
        <end position="1098"/>
    </location>
</feature>
<evidence type="ECO:0000256" key="12">
    <source>
        <dbReference type="SAM" id="MobiDB-lite"/>
    </source>
</evidence>
<feature type="disulfide bond" evidence="10">
    <location>
        <begin position="592"/>
        <end position="607"/>
    </location>
</feature>
<dbReference type="OrthoDB" id="10016557at2759"/>
<feature type="region of interest" description="Disordered" evidence="12">
    <location>
        <begin position="271"/>
        <end position="293"/>
    </location>
</feature>
<evidence type="ECO:0000256" key="6">
    <source>
        <dbReference type="ARBA" id="ARBA00022825"/>
    </source>
</evidence>
<keyword evidence="7 10" id="KW-1015">Disulfide bond</keyword>
<dbReference type="CDD" id="cd00190">
    <property type="entry name" value="Tryp_SPc"/>
    <property type="match status" value="1"/>
</dbReference>
<dbReference type="Gene3D" id="4.10.400.10">
    <property type="entry name" value="Low-density Lipoprotein Receptor"/>
    <property type="match status" value="4"/>
</dbReference>
<reference evidence="15 16" key="1">
    <citation type="submission" date="2014-07" db="EMBL/GenBank/DDBJ databases">
        <title>Genomic and transcriptomic analysis on Apis cerana provide comprehensive insights into honey bee biology.</title>
        <authorList>
            <person name="Diao Q."/>
            <person name="Sun L."/>
            <person name="Zheng H."/>
            <person name="Zheng H."/>
            <person name="Xu S."/>
            <person name="Wang S."/>
            <person name="Zeng Z."/>
            <person name="Hu F."/>
            <person name="Su S."/>
            <person name="Wu J."/>
        </authorList>
    </citation>
    <scope>NUCLEOTIDE SEQUENCE [LARGE SCALE GENOMIC DNA]</scope>
    <source>
        <tissue evidence="15">Pupae without intestine</tissue>
    </source>
</reference>
<dbReference type="PROSITE" id="PS00135">
    <property type="entry name" value="TRYPSIN_SER"/>
    <property type="match status" value="1"/>
</dbReference>
<feature type="region of interest" description="Disordered" evidence="12">
    <location>
        <begin position="1136"/>
        <end position="1209"/>
    </location>
</feature>
<feature type="compositionally biased region" description="Polar residues" evidence="12">
    <location>
        <begin position="1180"/>
        <end position="1191"/>
    </location>
</feature>
<comment type="caution">
    <text evidence="10">Lacks conserved residue(s) required for the propagation of feature annotation.</text>
</comment>
<keyword evidence="6 11" id="KW-0720">Serine protease</keyword>
<feature type="compositionally biased region" description="Basic and acidic residues" evidence="12">
    <location>
        <begin position="1165"/>
        <end position="1177"/>
    </location>
</feature>
<keyword evidence="2 11" id="KW-0645">Protease</keyword>
<dbReference type="InterPro" id="IPR033116">
    <property type="entry name" value="TRYPSIN_SER"/>
</dbReference>
<keyword evidence="5" id="KW-0353">Hemolymph clotting</keyword>
<keyword evidence="13" id="KW-1133">Transmembrane helix</keyword>